<dbReference type="AlphaFoldDB" id="A0A0A9DA50"/>
<accession>A0A0A9DA50</accession>
<name>A0A0A9DA50_ARUDO</name>
<proteinExistence type="predicted"/>
<feature type="transmembrane region" description="Helical" evidence="1">
    <location>
        <begin position="89"/>
        <end position="112"/>
    </location>
</feature>
<keyword evidence="1" id="KW-1133">Transmembrane helix</keyword>
<reference evidence="2" key="2">
    <citation type="journal article" date="2015" name="Data Brief">
        <title>Shoot transcriptome of the giant reed, Arundo donax.</title>
        <authorList>
            <person name="Barrero R.A."/>
            <person name="Guerrero F.D."/>
            <person name="Moolhuijzen P."/>
            <person name="Goolsby J.A."/>
            <person name="Tidwell J."/>
            <person name="Bellgard S.E."/>
            <person name="Bellgard M.I."/>
        </authorList>
    </citation>
    <scope>NUCLEOTIDE SEQUENCE</scope>
    <source>
        <tissue evidence="2">Shoot tissue taken approximately 20 cm above the soil surface</tissue>
    </source>
</reference>
<organism evidence="2">
    <name type="scientific">Arundo donax</name>
    <name type="common">Giant reed</name>
    <name type="synonym">Donax arundinaceus</name>
    <dbReference type="NCBI Taxonomy" id="35708"/>
    <lineage>
        <taxon>Eukaryota</taxon>
        <taxon>Viridiplantae</taxon>
        <taxon>Streptophyta</taxon>
        <taxon>Embryophyta</taxon>
        <taxon>Tracheophyta</taxon>
        <taxon>Spermatophyta</taxon>
        <taxon>Magnoliopsida</taxon>
        <taxon>Liliopsida</taxon>
        <taxon>Poales</taxon>
        <taxon>Poaceae</taxon>
        <taxon>PACMAD clade</taxon>
        <taxon>Arundinoideae</taxon>
        <taxon>Arundineae</taxon>
        <taxon>Arundo</taxon>
    </lineage>
</organism>
<keyword evidence="1" id="KW-0472">Membrane</keyword>
<evidence type="ECO:0000313" key="2">
    <source>
        <dbReference type="EMBL" id="JAD84681.1"/>
    </source>
</evidence>
<keyword evidence="1" id="KW-0812">Transmembrane</keyword>
<evidence type="ECO:0000256" key="1">
    <source>
        <dbReference type="SAM" id="Phobius"/>
    </source>
</evidence>
<protein>
    <submittedName>
        <fullName evidence="2">UVH1</fullName>
    </submittedName>
</protein>
<reference evidence="2" key="1">
    <citation type="submission" date="2014-09" db="EMBL/GenBank/DDBJ databases">
        <authorList>
            <person name="Magalhaes I.L.F."/>
            <person name="Oliveira U."/>
            <person name="Santos F.R."/>
            <person name="Vidigal T.H.D.A."/>
            <person name="Brescovit A.D."/>
            <person name="Santos A.J."/>
        </authorList>
    </citation>
    <scope>NUCLEOTIDE SEQUENCE</scope>
    <source>
        <tissue evidence="2">Shoot tissue taken approximately 20 cm above the soil surface</tissue>
    </source>
</reference>
<dbReference type="EMBL" id="GBRH01213214">
    <property type="protein sequence ID" value="JAD84681.1"/>
    <property type="molecule type" value="Transcribed_RNA"/>
</dbReference>
<sequence>MYSCSCKHERSSLHVTKTMPLSSLFSSPCAFSPSPFVCSSAISCNNSLNTFHFGASSKTSSSTMPTSALSFQVSSLSAVESSFSISFPFLVLLCVNFLLFVGVPLLSVLTFVPSAVTTW</sequence>